<dbReference type="OrthoDB" id="9773765at2"/>
<keyword evidence="5" id="KW-0627">Porphyrin biosynthesis</keyword>
<dbReference type="GO" id="GO:0043115">
    <property type="term" value="F:precorrin-2 dehydrogenase activity"/>
    <property type="evidence" value="ECO:0007669"/>
    <property type="project" value="UniProtKB-EC"/>
</dbReference>
<protein>
    <recommendedName>
        <fullName evidence="2">precorrin-2 dehydrogenase</fullName>
        <ecNumber evidence="2">1.3.1.76</ecNumber>
    </recommendedName>
</protein>
<dbReference type="Gene3D" id="3.40.50.720">
    <property type="entry name" value="NAD(P)-binding Rossmann-like Domain"/>
    <property type="match status" value="1"/>
</dbReference>
<feature type="compositionally biased region" description="Basic residues" evidence="7">
    <location>
        <begin position="249"/>
        <end position="258"/>
    </location>
</feature>
<dbReference type="Pfam" id="PF13241">
    <property type="entry name" value="NAD_binding_7"/>
    <property type="match status" value="1"/>
</dbReference>
<comment type="pathway">
    <text evidence="1">Porphyrin-containing compound metabolism; siroheme biosynthesis; sirohydrochlorin from precorrin-2: step 1/1.</text>
</comment>
<dbReference type="InterPro" id="IPR042518">
    <property type="entry name" value="SirC_C"/>
</dbReference>
<dbReference type="EC" id="1.3.1.76" evidence="2"/>
<dbReference type="SUPFAM" id="SSF51735">
    <property type="entry name" value="NAD(P)-binding Rossmann-fold domains"/>
    <property type="match status" value="1"/>
</dbReference>
<feature type="compositionally biased region" description="Basic and acidic residues" evidence="7">
    <location>
        <begin position="228"/>
        <end position="243"/>
    </location>
</feature>
<evidence type="ECO:0000256" key="1">
    <source>
        <dbReference type="ARBA" id="ARBA00005010"/>
    </source>
</evidence>
<organism evidence="8 9">
    <name type="scientific">Paenibacillus thiaminolyticus</name>
    <name type="common">Bacillus thiaminolyticus</name>
    <dbReference type="NCBI Taxonomy" id="49283"/>
    <lineage>
        <taxon>Bacteria</taxon>
        <taxon>Bacillati</taxon>
        <taxon>Bacillota</taxon>
        <taxon>Bacilli</taxon>
        <taxon>Bacillales</taxon>
        <taxon>Paenibacillaceae</taxon>
        <taxon>Paenibacillus</taxon>
    </lineage>
</organism>
<evidence type="ECO:0000256" key="7">
    <source>
        <dbReference type="SAM" id="MobiDB-lite"/>
    </source>
</evidence>
<feature type="region of interest" description="Disordered" evidence="7">
    <location>
        <begin position="212"/>
        <end position="258"/>
    </location>
</feature>
<comment type="caution">
    <text evidence="8">The sequence shown here is derived from an EMBL/GenBank/DDBJ whole genome shotgun (WGS) entry which is preliminary data.</text>
</comment>
<keyword evidence="3" id="KW-0560">Oxidoreductase</keyword>
<dbReference type="PANTHER" id="PTHR35330:SF1">
    <property type="entry name" value="SIROHEME BIOSYNTHESIS PROTEIN MET8"/>
    <property type="match status" value="1"/>
</dbReference>
<evidence type="ECO:0000256" key="4">
    <source>
        <dbReference type="ARBA" id="ARBA00023027"/>
    </source>
</evidence>
<evidence type="ECO:0000313" key="9">
    <source>
        <dbReference type="Proteomes" id="UP000266177"/>
    </source>
</evidence>
<keyword evidence="4" id="KW-0520">NAD</keyword>
<dbReference type="NCBIfam" id="TIGR01470">
    <property type="entry name" value="cysG_Nterm"/>
    <property type="match status" value="1"/>
</dbReference>
<dbReference type="Gene3D" id="1.10.8.610">
    <property type="entry name" value="SirC, precorrin-2 dehydrogenase, C-terminal helical domain-like"/>
    <property type="match status" value="1"/>
</dbReference>
<dbReference type="RefSeq" id="WP_119796566.1">
    <property type="nucleotide sequence ID" value="NZ_QYZD01000050.1"/>
</dbReference>
<dbReference type="AlphaFoldDB" id="A0A3A3G953"/>
<dbReference type="InterPro" id="IPR028161">
    <property type="entry name" value="Met8-like"/>
</dbReference>
<evidence type="ECO:0000256" key="3">
    <source>
        <dbReference type="ARBA" id="ARBA00023002"/>
    </source>
</evidence>
<reference evidence="8 9" key="1">
    <citation type="submission" date="2018-09" db="EMBL/GenBank/DDBJ databases">
        <title>Paenibacillus SK2017-BO5.</title>
        <authorList>
            <person name="Piskunova J.V."/>
            <person name="Dubiley S.A."/>
            <person name="Severinov K.V."/>
        </authorList>
    </citation>
    <scope>NUCLEOTIDE SEQUENCE [LARGE SCALE GENOMIC DNA]</scope>
    <source>
        <strain evidence="8 9">BO5</strain>
    </source>
</reference>
<proteinExistence type="predicted"/>
<accession>A0A3A3G953</accession>
<dbReference type="InterPro" id="IPR036291">
    <property type="entry name" value="NAD(P)-bd_dom_sf"/>
</dbReference>
<dbReference type="GO" id="GO:0019354">
    <property type="term" value="P:siroheme biosynthetic process"/>
    <property type="evidence" value="ECO:0007669"/>
    <property type="project" value="UniProtKB-UniPathway"/>
</dbReference>
<dbReference type="UniPathway" id="UPA00262">
    <property type="reaction ID" value="UER00222"/>
</dbReference>
<dbReference type="InterPro" id="IPR006367">
    <property type="entry name" value="Sirohaem_synthase_N"/>
</dbReference>
<gene>
    <name evidence="8" type="ORF">DQX05_28035</name>
</gene>
<dbReference type="SUPFAM" id="SSF75615">
    <property type="entry name" value="Siroheme synthase middle domains-like"/>
    <property type="match status" value="1"/>
</dbReference>
<sequence>MEHTDEPCPLYPIMLRLTGRRCVVVGGGSVAARKVSSLLTSGAKVTVVSPRVTPELGRLAYEGRIVHQEREYEPADVEGALLVFAATDRPAVNDQVAEDARRAGALANVAHHPEGGDFANPGSARNGMIQVAVYAGGASPTLTRRLTAKLAGQVDDGLADLAARLSSARRDTRARIETPERRHELLRRYAGDCWEAYEQGKEAPAWEEWLARHCPGTPRSPGTNGAPGKDEPPGAEAKAERQGAVKVRQQLRNRNSRL</sequence>
<comment type="catalytic activity">
    <reaction evidence="6">
        <text>precorrin-2 + NAD(+) = sirohydrochlorin + NADH + 2 H(+)</text>
        <dbReference type="Rhea" id="RHEA:15613"/>
        <dbReference type="ChEBI" id="CHEBI:15378"/>
        <dbReference type="ChEBI" id="CHEBI:57540"/>
        <dbReference type="ChEBI" id="CHEBI:57945"/>
        <dbReference type="ChEBI" id="CHEBI:58351"/>
        <dbReference type="ChEBI" id="CHEBI:58827"/>
        <dbReference type="EC" id="1.3.1.76"/>
    </reaction>
</comment>
<evidence type="ECO:0000313" key="8">
    <source>
        <dbReference type="EMBL" id="RJG17638.1"/>
    </source>
</evidence>
<dbReference type="PANTHER" id="PTHR35330">
    <property type="entry name" value="SIROHEME BIOSYNTHESIS PROTEIN MET8"/>
    <property type="match status" value="1"/>
</dbReference>
<evidence type="ECO:0000256" key="5">
    <source>
        <dbReference type="ARBA" id="ARBA00023244"/>
    </source>
</evidence>
<evidence type="ECO:0000256" key="2">
    <source>
        <dbReference type="ARBA" id="ARBA00012400"/>
    </source>
</evidence>
<evidence type="ECO:0000256" key="6">
    <source>
        <dbReference type="ARBA" id="ARBA00047561"/>
    </source>
</evidence>
<dbReference type="GO" id="GO:0004325">
    <property type="term" value="F:ferrochelatase activity"/>
    <property type="evidence" value="ECO:0007669"/>
    <property type="project" value="InterPro"/>
</dbReference>
<dbReference type="EMBL" id="QYZD01000050">
    <property type="protein sequence ID" value="RJG17638.1"/>
    <property type="molecule type" value="Genomic_DNA"/>
</dbReference>
<name>A0A3A3G953_PANTH</name>
<dbReference type="Proteomes" id="UP000266177">
    <property type="component" value="Unassembled WGS sequence"/>
</dbReference>